<dbReference type="PANTHER" id="PTHR16442">
    <property type="entry name" value="RING FINGER PROTEIN 17"/>
    <property type="match status" value="1"/>
</dbReference>
<keyword evidence="4" id="KW-1185">Reference proteome</keyword>
<evidence type="ECO:0000256" key="2">
    <source>
        <dbReference type="SAM" id="Phobius"/>
    </source>
</evidence>
<feature type="compositionally biased region" description="Basic and acidic residues" evidence="1">
    <location>
        <begin position="315"/>
        <end position="327"/>
    </location>
</feature>
<feature type="compositionally biased region" description="Basic residues" evidence="1">
    <location>
        <begin position="633"/>
        <end position="646"/>
    </location>
</feature>
<dbReference type="WBParaSite" id="Bm9210.1">
    <property type="protein sequence ID" value="Bm9210.1"/>
    <property type="gene ID" value="WBGene00229471"/>
</dbReference>
<keyword evidence="2" id="KW-0812">Transmembrane</keyword>
<dbReference type="PANTHER" id="PTHR16442:SF1">
    <property type="entry name" value="RING FINGER PROTEIN 17"/>
    <property type="match status" value="1"/>
</dbReference>
<feature type="region of interest" description="Disordered" evidence="1">
    <location>
        <begin position="477"/>
        <end position="498"/>
    </location>
</feature>
<feature type="compositionally biased region" description="Polar residues" evidence="1">
    <location>
        <begin position="329"/>
        <end position="342"/>
    </location>
</feature>
<reference evidence="5" key="2">
    <citation type="submission" date="2022-04" db="UniProtKB">
        <authorList>
            <consortium name="WormBaseParasite"/>
        </authorList>
    </citation>
    <scope>IDENTIFICATION</scope>
</reference>
<evidence type="ECO:0000313" key="4">
    <source>
        <dbReference type="Proteomes" id="UP000006672"/>
    </source>
</evidence>
<dbReference type="SUPFAM" id="SSF63748">
    <property type="entry name" value="Tudor/PWWP/MBT"/>
    <property type="match status" value="1"/>
</dbReference>
<reference evidence="4" key="1">
    <citation type="journal article" date="2007" name="Science">
        <title>Draft genome of the filarial nematode parasite Brugia malayi.</title>
        <authorList>
            <person name="Ghedin E."/>
            <person name="Wang S."/>
            <person name="Spiro D."/>
            <person name="Caler E."/>
            <person name="Zhao Q."/>
            <person name="Crabtree J."/>
            <person name="Allen J.E."/>
            <person name="Delcher A.L."/>
            <person name="Guiliano D.B."/>
            <person name="Miranda-Saavedra D."/>
            <person name="Angiuoli S.V."/>
            <person name="Creasy T."/>
            <person name="Amedeo P."/>
            <person name="Haas B."/>
            <person name="El-Sayed N.M."/>
            <person name="Wortman J.R."/>
            <person name="Feldblyum T."/>
            <person name="Tallon L."/>
            <person name="Schatz M."/>
            <person name="Shumway M."/>
            <person name="Koo H."/>
            <person name="Salzberg S.L."/>
            <person name="Schobel S."/>
            <person name="Pertea M."/>
            <person name="Pop M."/>
            <person name="White O."/>
            <person name="Barton G.J."/>
            <person name="Carlow C.K."/>
            <person name="Crawford M.J."/>
            <person name="Daub J."/>
            <person name="Dimmic M.W."/>
            <person name="Estes C.F."/>
            <person name="Foster J.M."/>
            <person name="Ganatra M."/>
            <person name="Gregory W.F."/>
            <person name="Johnson N.M."/>
            <person name="Jin J."/>
            <person name="Komuniecki R."/>
            <person name="Korf I."/>
            <person name="Kumar S."/>
            <person name="Laney S."/>
            <person name="Li B.W."/>
            <person name="Li W."/>
            <person name="Lindblom T.H."/>
            <person name="Lustigman S."/>
            <person name="Ma D."/>
            <person name="Maina C.V."/>
            <person name="Martin D.M."/>
            <person name="McCarter J.P."/>
            <person name="McReynolds L."/>
            <person name="Mitreva M."/>
            <person name="Nutman T.B."/>
            <person name="Parkinson J."/>
            <person name="Peregrin-Alvarez J.M."/>
            <person name="Poole C."/>
            <person name="Ren Q."/>
            <person name="Saunders L."/>
            <person name="Sluder A.E."/>
            <person name="Smith K."/>
            <person name="Stanke M."/>
            <person name="Unnasch T.R."/>
            <person name="Ware J."/>
            <person name="Wei A.D."/>
            <person name="Weil G."/>
            <person name="Williams D.J."/>
            <person name="Zhang Y."/>
            <person name="Williams S.A."/>
            <person name="Fraser-Liggett C."/>
            <person name="Slatko B."/>
            <person name="Blaxter M.L."/>
            <person name="Scott A.L."/>
        </authorList>
    </citation>
    <scope>NUCLEOTIDE SEQUENCE</scope>
    <source>
        <strain evidence="4">FR3</strain>
    </source>
</reference>
<organism evidence="4 5">
    <name type="scientific">Brugia malayi</name>
    <name type="common">Filarial nematode worm</name>
    <dbReference type="NCBI Taxonomy" id="6279"/>
    <lineage>
        <taxon>Eukaryota</taxon>
        <taxon>Metazoa</taxon>
        <taxon>Ecdysozoa</taxon>
        <taxon>Nematoda</taxon>
        <taxon>Chromadorea</taxon>
        <taxon>Rhabditida</taxon>
        <taxon>Spirurina</taxon>
        <taxon>Spiruromorpha</taxon>
        <taxon>Filarioidea</taxon>
        <taxon>Onchocercidae</taxon>
        <taxon>Brugia</taxon>
    </lineage>
</organism>
<evidence type="ECO:0000256" key="1">
    <source>
        <dbReference type="SAM" id="MobiDB-lite"/>
    </source>
</evidence>
<feature type="domain" description="Tudor" evidence="3">
    <location>
        <begin position="36"/>
        <end position="151"/>
    </location>
</feature>
<dbReference type="Gene3D" id="2.30.30.140">
    <property type="match status" value="1"/>
</dbReference>
<feature type="region of interest" description="Disordered" evidence="1">
    <location>
        <begin position="315"/>
        <end position="375"/>
    </location>
</feature>
<dbReference type="Proteomes" id="UP000006672">
    <property type="component" value="Unassembled WGS sequence"/>
</dbReference>
<evidence type="ECO:0000259" key="3">
    <source>
        <dbReference type="Pfam" id="PF00567"/>
    </source>
</evidence>
<feature type="region of interest" description="Disordered" evidence="1">
    <location>
        <begin position="249"/>
        <end position="278"/>
    </location>
</feature>
<feature type="compositionally biased region" description="Polar residues" evidence="1">
    <location>
        <begin position="742"/>
        <end position="768"/>
    </location>
</feature>
<feature type="transmembrane region" description="Helical" evidence="2">
    <location>
        <begin position="424"/>
        <end position="443"/>
    </location>
</feature>
<accession>A0A8L7TKA4</accession>
<dbReference type="Pfam" id="PF00567">
    <property type="entry name" value="TUDOR"/>
    <property type="match status" value="1"/>
</dbReference>
<keyword evidence="2" id="KW-0472">Membrane</keyword>
<evidence type="ECO:0000313" key="5">
    <source>
        <dbReference type="WBParaSite" id="Bm9210.1"/>
    </source>
</evidence>
<sequence length="1072" mass="122700">MQQHNFYRLKLGLPGTTKSEVLQGKYAKLILPAASNDYLDAVVTHVESWTTVHIQLANAYHILSKLQKELKKIYHTTKSLSNPLSGSAGIMKYGLQNECYRVLIIKRVDPTLIFVRFVDFGYTDVATKQLIHPIPKNLTAIPAQAFPIRMELKQGIAGSVSFNAFRKYLTNAQVIIQLGNKTVNDSFMGVIHVIDESNRWHWMNEAIESKIPIKKLVINANDNEGEEMMAYISDDFNNQPMRMIIKPSGKIDSIENENNPKMIDQHKNNDNQINDNDWKNDQNEQLQLIDDNNSDRKIIVDNLGNKIVIDKSDKETNGAERKYDKQGKNYRSSAQLSGNNQNHQDKQVNAVKLRPLDEAQKREKNRKKLSKNEENENYENLDSFISRNYQELNNITNKNFDKLQQTTPYQINLKMSTNPGNSSIWIIILASLIVAFVFIIVFVRKRKWILSKINRQNNEKTFINDLKINHPIATKNSVLEGSTETSQTTTSNSWKNAGREKNLTTLDNKLKTEDLGSVIGLMAYGSLKDDIDNNLKRRYNNSAFRQYAGRSITDFNLPLSSTSTDYTTNTQERSQIIVRNQDNKMNNNNNSFSEELIDIYSAKFTSESTDNDQLELSASIDDTTLTDIVNRKQNMRSRNHRCKNNRKNGTFIEKEMSTDDDESSSDVSPSNSMSSTKTTDTSTEATAKYNSTKIIQNEIANHSDNQLITSLPKRTTHTSKWIRSDMIQNDSYVNTQQNSNFERSKLQQPDSVPESNSISRTSPVRHTLSSSSSSFTQTNRSLSNENIEENKYQYANSVHSSDFEIPSYLNTIPKSSYSQQFTYETSQEWICPQQINDIKKWSPLLIQERTNSTQTHTNSKLTQHFRILPENVKTHTNSNNSIYSESTQTNRILPIYQLENIPKRFSSETNAVKYMSKSFHQIDETAKISSIHQSQKYPCIHSIPSETTSASDASRTYCMDFQTSLPYKSTENEQISKSEQCIESYPRTNVQFIHSELSSEIAQTEESSLMEGLKMKIVLIPRHYQLSHNDTTEDEECYSDQKIDQYESISSFNSSATSITYESIHDLATFKS</sequence>
<proteinExistence type="predicted"/>
<feature type="compositionally biased region" description="Polar residues" evidence="1">
    <location>
        <begin position="775"/>
        <end position="784"/>
    </location>
</feature>
<feature type="region of interest" description="Disordered" evidence="1">
    <location>
        <begin position="742"/>
        <end position="784"/>
    </location>
</feature>
<name>A0A8L7TKA4_BRUMA</name>
<feature type="compositionally biased region" description="Low complexity" evidence="1">
    <location>
        <begin position="482"/>
        <end position="493"/>
    </location>
</feature>
<keyword evidence="2" id="KW-1133">Transmembrane helix</keyword>
<feature type="compositionally biased region" description="Low complexity" evidence="1">
    <location>
        <begin position="665"/>
        <end position="683"/>
    </location>
</feature>
<dbReference type="InterPro" id="IPR002999">
    <property type="entry name" value="Tudor"/>
</dbReference>
<dbReference type="AlphaFoldDB" id="A0A8L7TKA4"/>
<feature type="region of interest" description="Disordered" evidence="1">
    <location>
        <begin position="631"/>
        <end position="684"/>
    </location>
</feature>
<protein>
    <recommendedName>
        <fullName evidence="3">Tudor domain-containing protein</fullName>
    </recommendedName>
</protein>